<dbReference type="RefSeq" id="WP_310027332.1">
    <property type="nucleotide sequence ID" value="NZ_JAVDVI010000012.1"/>
</dbReference>
<proteinExistence type="predicted"/>
<keyword evidence="3" id="KW-1185">Reference proteome</keyword>
<keyword evidence="1" id="KW-1133">Transmembrane helix</keyword>
<reference evidence="2 3" key="1">
    <citation type="submission" date="2023-07" db="EMBL/GenBank/DDBJ databases">
        <title>Sorghum-associated microbial communities from plants grown in Nebraska, USA.</title>
        <authorList>
            <person name="Schachtman D."/>
        </authorList>
    </citation>
    <scope>NUCLEOTIDE SEQUENCE [LARGE SCALE GENOMIC DNA]</scope>
    <source>
        <strain evidence="2 3">3773</strain>
    </source>
</reference>
<keyword evidence="1" id="KW-0472">Membrane</keyword>
<evidence type="ECO:0000256" key="1">
    <source>
        <dbReference type="SAM" id="Phobius"/>
    </source>
</evidence>
<comment type="caution">
    <text evidence="2">The sequence shown here is derived from an EMBL/GenBank/DDBJ whole genome shotgun (WGS) entry which is preliminary data.</text>
</comment>
<sequence>MNLRKIIIVLVMAFTAGAFFVLPEKFNVLFVLLFIPILAMGIKHWNKDFTINPKK</sequence>
<evidence type="ECO:0000313" key="2">
    <source>
        <dbReference type="EMBL" id="MDR6968726.1"/>
    </source>
</evidence>
<gene>
    <name evidence="2" type="ORF">J2X31_002752</name>
</gene>
<protein>
    <submittedName>
        <fullName evidence="2">Uncharacterized protein</fullName>
    </submittedName>
</protein>
<organism evidence="2 3">
    <name type="scientific">Flavobacterium arsenatis</name>
    <dbReference type="NCBI Taxonomy" id="1484332"/>
    <lineage>
        <taxon>Bacteria</taxon>
        <taxon>Pseudomonadati</taxon>
        <taxon>Bacteroidota</taxon>
        <taxon>Flavobacteriia</taxon>
        <taxon>Flavobacteriales</taxon>
        <taxon>Flavobacteriaceae</taxon>
        <taxon>Flavobacterium</taxon>
    </lineage>
</organism>
<dbReference type="Proteomes" id="UP001255185">
    <property type="component" value="Unassembled WGS sequence"/>
</dbReference>
<accession>A0ABU1TS93</accession>
<dbReference type="EMBL" id="JAVDVI010000012">
    <property type="protein sequence ID" value="MDR6968726.1"/>
    <property type="molecule type" value="Genomic_DNA"/>
</dbReference>
<feature type="transmembrane region" description="Helical" evidence="1">
    <location>
        <begin position="28"/>
        <end position="45"/>
    </location>
</feature>
<evidence type="ECO:0000313" key="3">
    <source>
        <dbReference type="Proteomes" id="UP001255185"/>
    </source>
</evidence>
<keyword evidence="1" id="KW-0812">Transmembrane</keyword>
<name>A0ABU1TS93_9FLAO</name>